<evidence type="ECO:0000313" key="1">
    <source>
        <dbReference type="EMBL" id="CAG8477656.1"/>
    </source>
</evidence>
<name>A0ACA9KKZ6_9GLOM</name>
<keyword evidence="2" id="KW-1185">Reference proteome</keyword>
<evidence type="ECO:0000313" key="2">
    <source>
        <dbReference type="Proteomes" id="UP000789860"/>
    </source>
</evidence>
<reference evidence="1" key="1">
    <citation type="submission" date="2021-06" db="EMBL/GenBank/DDBJ databases">
        <authorList>
            <person name="Kallberg Y."/>
            <person name="Tangrot J."/>
            <person name="Rosling A."/>
        </authorList>
    </citation>
    <scope>NUCLEOTIDE SEQUENCE</scope>
    <source>
        <strain evidence="1">AU212A</strain>
    </source>
</reference>
<proteinExistence type="predicted"/>
<comment type="caution">
    <text evidence="1">The sequence shown here is derived from an EMBL/GenBank/DDBJ whole genome shotgun (WGS) entry which is preliminary data.</text>
</comment>
<dbReference type="EMBL" id="CAJVPM010001984">
    <property type="protein sequence ID" value="CAG8477656.1"/>
    <property type="molecule type" value="Genomic_DNA"/>
</dbReference>
<gene>
    <name evidence="1" type="ORF">SCALOS_LOCUS2294</name>
</gene>
<protein>
    <submittedName>
        <fullName evidence="1">6557_t:CDS:1</fullName>
    </submittedName>
</protein>
<accession>A0ACA9KKZ6</accession>
<sequence>MPALLAKEVHEFNEDYEEPHFFFLSKDLTDNLYLERNDCVYKNTIESFILKFQKDFNAHIENKLNADSGLILFMTQERSVSSSTSNALSRTLSPYLSSVNAEALSECIDVIIIVHNPFPIDLAKNFAYFARLPMRLVKEIANAGRFWETLKHLKIFLLSDNEWDTMEVLVEILQPFAKATDYLEINYDCQDLFDDATADEEEEEETTH</sequence>
<dbReference type="Proteomes" id="UP000789860">
    <property type="component" value="Unassembled WGS sequence"/>
</dbReference>
<organism evidence="1 2">
    <name type="scientific">Scutellospora calospora</name>
    <dbReference type="NCBI Taxonomy" id="85575"/>
    <lineage>
        <taxon>Eukaryota</taxon>
        <taxon>Fungi</taxon>
        <taxon>Fungi incertae sedis</taxon>
        <taxon>Mucoromycota</taxon>
        <taxon>Glomeromycotina</taxon>
        <taxon>Glomeromycetes</taxon>
        <taxon>Diversisporales</taxon>
        <taxon>Gigasporaceae</taxon>
        <taxon>Scutellospora</taxon>
    </lineage>
</organism>